<dbReference type="RefSeq" id="WP_129575169.1">
    <property type="nucleotide sequence ID" value="NZ_CP012672.1"/>
</dbReference>
<organism evidence="2 3">
    <name type="scientific">Sorangium cellulosum</name>
    <name type="common">Polyangium cellulosum</name>
    <dbReference type="NCBI Taxonomy" id="56"/>
    <lineage>
        <taxon>Bacteria</taxon>
        <taxon>Pseudomonadati</taxon>
        <taxon>Myxococcota</taxon>
        <taxon>Polyangia</taxon>
        <taxon>Polyangiales</taxon>
        <taxon>Polyangiaceae</taxon>
        <taxon>Sorangium</taxon>
    </lineage>
</organism>
<proteinExistence type="predicted"/>
<dbReference type="EMBL" id="CP012672">
    <property type="protein sequence ID" value="AUX31363.1"/>
    <property type="molecule type" value="Genomic_DNA"/>
</dbReference>
<accession>A0A4P2QPD8</accession>
<evidence type="ECO:0000313" key="2">
    <source>
        <dbReference type="EMBL" id="AUX31363.1"/>
    </source>
</evidence>
<name>A0A4P2QPD8_SORCE</name>
<keyword evidence="1" id="KW-0732">Signal</keyword>
<feature type="chain" id="PRO_5020380067" description="Secreted protein" evidence="1">
    <location>
        <begin position="31"/>
        <end position="145"/>
    </location>
</feature>
<dbReference type="Proteomes" id="UP000295497">
    <property type="component" value="Chromosome"/>
</dbReference>
<protein>
    <recommendedName>
        <fullName evidence="4">Secreted protein</fullName>
    </recommendedName>
</protein>
<evidence type="ECO:0000313" key="3">
    <source>
        <dbReference type="Proteomes" id="UP000295497"/>
    </source>
</evidence>
<reference evidence="2 3" key="1">
    <citation type="submission" date="2015-09" db="EMBL/GenBank/DDBJ databases">
        <title>Sorangium comparison.</title>
        <authorList>
            <person name="Zaburannyi N."/>
            <person name="Bunk B."/>
            <person name="Overmann J."/>
            <person name="Mueller R."/>
        </authorList>
    </citation>
    <scope>NUCLEOTIDE SEQUENCE [LARGE SCALE GENOMIC DNA]</scope>
    <source>
        <strain evidence="2 3">So ce836</strain>
    </source>
</reference>
<evidence type="ECO:0008006" key="4">
    <source>
        <dbReference type="Google" id="ProtNLM"/>
    </source>
</evidence>
<gene>
    <name evidence="2" type="ORF">SOCE836_034920</name>
</gene>
<evidence type="ECO:0000256" key="1">
    <source>
        <dbReference type="SAM" id="SignalP"/>
    </source>
</evidence>
<feature type="signal peptide" evidence="1">
    <location>
        <begin position="1"/>
        <end position="30"/>
    </location>
</feature>
<sequence>MIRNSLRAAGLLLAAGVVSALGIASTDAMAAARASTVRHGPATDDPNPVVTPCGACYRTKEQRLYVSLDAIGSARTISLELDAPRDGQWTYRELLAPYRVENGYVVYLVPQGPIEDVGGGSIRWTSSNGKYLRMAVSVDASGGAQ</sequence>
<dbReference type="AlphaFoldDB" id="A0A4P2QPD8"/>